<dbReference type="FunFam" id="1.20.5.370:FF:000009">
    <property type="entry name" value="Myosin heavy chain, isoform G"/>
    <property type="match status" value="1"/>
</dbReference>
<dbReference type="GO" id="GO:0000146">
    <property type="term" value="F:microfilament motor activity"/>
    <property type="evidence" value="ECO:0007669"/>
    <property type="project" value="UniProtKB-ARBA"/>
</dbReference>
<dbReference type="FunFam" id="1.20.58.530:FF:000001">
    <property type="entry name" value="Myosin heavy chain"/>
    <property type="match status" value="1"/>
</dbReference>
<dbReference type="FunFam" id="1.20.120.720:FF:000001">
    <property type="entry name" value="Myosin heavy chain, muscle"/>
    <property type="match status" value="1"/>
</dbReference>
<keyword evidence="10" id="KW-0514">Muscle protein</keyword>
<sequence length="1962" mass="224662">MPKPIASQEDEDPTPYLFVSLEQRRIDQSKPYDSKKNCWVPDEKEGYLLGEIKATKGDIVSVSLPGGETKDFKKDQLQQVNPPKYEKAEDMSNLTYLNDASVLHNLRQRYYNKLIYTYSGLFCVAINPYKRYPVYTNRCAKMYRGKRRNEVPPHIFAISDGAYVDMLTNHVNQSMLITGESGAGKTENTKKVIAYFATVGASTKKDESQKNKGSLEDQVVQTNPVLEAFGNAKTVRNDNSSRFGKFIRIHFGPSGKLAGADIETYLLEKARVISQQSLERSYHIFYQIMSGSVPGVKDVCLLTNNIYDYHIVSQGKVTVASIDDNEEFQLTDQAFDILGFTAQEKQDVYKITAAVMHMGGMKFKQRGREEQAEQDGEEEGGRVAKLFGCDTAELYKNLLKPRIKVGNEFVTQGRNVQQVTNSIGALCKGVFDRLFKWLVKKCNETLDTQQKRQHFIGVLDIAGFEIFDYNGFEQLCINFTNEKLQQFFNHHMFVLEQEEYQREGIEWTFIDFGMDLQMCIELIEKPMGILSILEEESMFPKATDQTFADKLVNTHLGKSAPFQKPKPPKPGQQAAHFAIGHYAGVVAYNITGWLEKNKDPLNDTVVDQFKKSQNKLLVEIFADHPGQSGGAEQSKGGRGKKGGGFATVSSAYREQLNSLMTTLRSTQPHFVRCIIPNEMKQPGVVDAHLVMHQLTCNGVLEGIRICRKGFPNRMVYADFKMRYQILNPRGIKDLEDPKKASKILIESTELDEDQYRLGNTKVFFRAGVLGQMEEFRDERLGKIMSWMQGWARGYLARRNFKKLQEQRLALKVVQRNLRKYLQLRTWPWYKLWQKIKPLLNVTRVEDEIARLEEKAKKAEELHAAEVKVRKELEALNAKLLAEKTALLDSLSGEKGQLQDFQERNAKLTAQKNDLENQLRDIQDRLSQEEDARNQLFQQKKKADQEISGLKKDIEDLELSVQKAEQDKATKDHQIRNLNDEIAHQDELINKLNKEKKMQGETNQKTGEELQAAEDKINHLNKVKAKLEQTLDELEDSLEREKKLRGDVEKAKRKVEGDLKLTQEAVSDLERNKKELEQTIQRKDKELSSITAKLEDEQVGVGKHQRQIKELQARIEELEEEVEAERQARAKAEKQRADLARELEELGERLEEAGGATSAQIELNKKREAELSKLRRDLEEANIQHESTLANLRKKHNDAVAEMAEQVDQLNKLKAKAEKEKNEYYAQLNDLRAGVDHLTNEKAAQEKIAKQLQHTLNEVQGKLDETNRTLNDFDASKKKLSIENSDLLRQLEEAESQVSQLSKIKISLTTQLEDTKRLADEESRERATLLGKFRNLEHDLDNLREQVEEEAEGKADLQRQLSKANAEAQVWRSKYESDGVARSEELEEAKRKLQARLAEAEETIESLNQKCIGLEKTKQRLATEVEDLQLEVDRANAIANAAEKKQKAFDKIIGEWKLKVDDLAAELDASQKECRNYSTELFRLKGAYEEGQEQLEAVRRENKNLADEVKDLLDQIGEGGRNIHEIEKARKRLEAEKDELQAALEEAEAALEQEENKVLRAQLELSQVRQEIDRRIQEKEEEFENTRKNHQRALDSMQASLEAEAKGKAEALRMKKKLEADINELEIALDHANKANAEAQKNIKRYQQQLKDIQTALEEEQRARDDAREQLGISERRANALQNELEESRTLLEQADRGRRQAEQELADAHEQLNEVSAQNASISAAKRKLESELQTLHSDLDELLNEAKNSEEKAKKAMVDAARLADELRAEQDHAQTQEKLRKALEQQIKELQVRLDEAEANALKGGKKAIQKLEQRVRELENELDGEQRRHADAQKNLRKSERRIKELSFQSEEDRKNHERMQDLVDKLQQKIKTYKRQIEEAEEIAALNLAKFRKAQQELEEAEERADLAEQAISKFRAKGRAGSVGRGASPAPRAMSVRPQLDGLAFPPRFDLAPENEF</sequence>
<evidence type="ECO:0000313" key="19">
    <source>
        <dbReference type="RefSeq" id="XP_029408769.1"/>
    </source>
</evidence>
<evidence type="ECO:0000256" key="6">
    <source>
        <dbReference type="ARBA" id="ARBA00022840"/>
    </source>
</evidence>
<dbReference type="GeneID" id="105229794"/>
<dbReference type="SUPFAM" id="SSF90257">
    <property type="entry name" value="Myosin rod fragments"/>
    <property type="match status" value="6"/>
</dbReference>
<dbReference type="GO" id="GO:0008307">
    <property type="term" value="F:structural constituent of muscle"/>
    <property type="evidence" value="ECO:0007669"/>
    <property type="project" value="UniProtKB-ARBA"/>
</dbReference>
<comment type="subcellular location">
    <subcellularLocation>
        <location evidence="1">Cytoplasm</location>
        <location evidence="1">Myofibril</location>
    </subcellularLocation>
</comment>
<dbReference type="GO" id="GO:0045214">
    <property type="term" value="P:sarcomere organization"/>
    <property type="evidence" value="ECO:0007669"/>
    <property type="project" value="UniProtKB-ARBA"/>
</dbReference>
<evidence type="ECO:0000256" key="10">
    <source>
        <dbReference type="ARBA" id="ARBA00023179"/>
    </source>
</evidence>
<dbReference type="PROSITE" id="PS51456">
    <property type="entry name" value="MYOSIN_MOTOR"/>
    <property type="match status" value="1"/>
</dbReference>
<evidence type="ECO:0000256" key="4">
    <source>
        <dbReference type="ARBA" id="ARBA00022490"/>
    </source>
</evidence>
<dbReference type="GO" id="GO:0031672">
    <property type="term" value="C:A band"/>
    <property type="evidence" value="ECO:0007669"/>
    <property type="project" value="UniProtKB-ARBA"/>
</dbReference>
<dbReference type="PANTHER" id="PTHR45615">
    <property type="entry name" value="MYOSIN HEAVY CHAIN, NON-MUSCLE"/>
    <property type="match status" value="1"/>
</dbReference>
<dbReference type="InterPro" id="IPR014751">
    <property type="entry name" value="XRCC4-like_C"/>
</dbReference>
<keyword evidence="11 14" id="KW-0009">Actin-binding</keyword>
<dbReference type="FunFam" id="1.20.5.340:FF:000036">
    <property type="entry name" value="Myosin heavy chain"/>
    <property type="match status" value="1"/>
</dbReference>
<keyword evidence="6 14" id="KW-0067">ATP-binding</keyword>
<proteinExistence type="inferred from homology"/>
<dbReference type="SMR" id="A0A6I9VDD2"/>
<dbReference type="Pfam" id="PF01576">
    <property type="entry name" value="Myosin_tail_1"/>
    <property type="match status" value="1"/>
</dbReference>
<evidence type="ECO:0000259" key="16">
    <source>
        <dbReference type="PROSITE" id="PS51456"/>
    </source>
</evidence>
<dbReference type="GO" id="GO:0040011">
    <property type="term" value="P:locomotion"/>
    <property type="evidence" value="ECO:0007669"/>
    <property type="project" value="UniProtKB-ARBA"/>
</dbReference>
<dbReference type="FunFam" id="1.20.5.370:FF:000008">
    <property type="entry name" value="Myosin heavy chain"/>
    <property type="match status" value="1"/>
</dbReference>
<dbReference type="FunFam" id="2.30.30.360:FF:000001">
    <property type="entry name" value="Myosin heavy chain"/>
    <property type="match status" value="1"/>
</dbReference>
<comment type="subunit">
    <text evidence="13">Muscle myosin is a hexameric protein that consists of 2 heavy chain subunits (MHC), 2 alkali light chain subunits (MLC) and 2 regulatory light chain subunits (MLC-2).</text>
</comment>
<dbReference type="InterPro" id="IPR008989">
    <property type="entry name" value="Myosin_S1_N"/>
</dbReference>
<dbReference type="GO" id="GO:0031033">
    <property type="term" value="P:myosin filament organization"/>
    <property type="evidence" value="ECO:0007669"/>
    <property type="project" value="UniProtKB-ARBA"/>
</dbReference>
<dbReference type="CDD" id="cd14909">
    <property type="entry name" value="MYSc_Myh1_insects_crustaceans"/>
    <property type="match status" value="1"/>
</dbReference>
<dbReference type="InterPro" id="IPR027417">
    <property type="entry name" value="P-loop_NTPase"/>
</dbReference>
<gene>
    <name evidence="19" type="primary">LOC105229794</name>
</gene>
<dbReference type="GO" id="GO:0007424">
    <property type="term" value="P:open tracheal system development"/>
    <property type="evidence" value="ECO:0007669"/>
    <property type="project" value="UniProtKB-ARBA"/>
</dbReference>
<dbReference type="PROSITE" id="PS51844">
    <property type="entry name" value="SH3_LIKE"/>
    <property type="match status" value="1"/>
</dbReference>
<feature type="region of interest" description="Disordered" evidence="15">
    <location>
        <begin position="624"/>
        <end position="644"/>
    </location>
</feature>
<dbReference type="Gene3D" id="1.20.5.4820">
    <property type="match status" value="1"/>
</dbReference>
<keyword evidence="5 14" id="KW-0547">Nucleotide-binding</keyword>
<evidence type="ECO:0000256" key="14">
    <source>
        <dbReference type="PROSITE-ProRule" id="PRU00782"/>
    </source>
</evidence>
<evidence type="ECO:0000256" key="11">
    <source>
        <dbReference type="ARBA" id="ARBA00023203"/>
    </source>
</evidence>
<dbReference type="Gene3D" id="1.20.5.340">
    <property type="match status" value="5"/>
</dbReference>
<dbReference type="FunFam" id="1.10.10.820:FF:000001">
    <property type="entry name" value="Myosin heavy chain"/>
    <property type="match status" value="1"/>
</dbReference>
<dbReference type="GO" id="GO:0016460">
    <property type="term" value="C:myosin II complex"/>
    <property type="evidence" value="ECO:0007669"/>
    <property type="project" value="TreeGrafter"/>
</dbReference>
<evidence type="ECO:0000256" key="15">
    <source>
        <dbReference type="SAM" id="MobiDB-lite"/>
    </source>
</evidence>
<evidence type="ECO:0000256" key="7">
    <source>
        <dbReference type="ARBA" id="ARBA00023054"/>
    </source>
</evidence>
<dbReference type="CTD" id="35007"/>
<dbReference type="FunFam" id="1.20.5.340:FF:000019">
    <property type="entry name" value="Myosin heavy chain, isoform G"/>
    <property type="match status" value="1"/>
</dbReference>
<evidence type="ECO:0000256" key="8">
    <source>
        <dbReference type="ARBA" id="ARBA00023123"/>
    </source>
</evidence>
<evidence type="ECO:0000256" key="13">
    <source>
        <dbReference type="ARBA" id="ARBA00038612"/>
    </source>
</evidence>
<dbReference type="Gene3D" id="1.20.120.720">
    <property type="entry name" value="Myosin VI head, motor domain, U50 subdomain"/>
    <property type="match status" value="1"/>
</dbReference>
<dbReference type="FunFam" id="1.20.5.340:FF:000050">
    <property type="entry name" value="Myosin heavy chain, muscle"/>
    <property type="match status" value="1"/>
</dbReference>
<dbReference type="Gene3D" id="2.30.30.360">
    <property type="entry name" value="Myosin S1 fragment, N-terminal"/>
    <property type="match status" value="1"/>
</dbReference>
<dbReference type="PROSITE" id="PS50096">
    <property type="entry name" value="IQ"/>
    <property type="match status" value="1"/>
</dbReference>
<dbReference type="InterPro" id="IPR000048">
    <property type="entry name" value="IQ_motif_EF-hand-BS"/>
</dbReference>
<keyword evidence="18" id="KW-1185">Reference proteome</keyword>
<dbReference type="OrthoDB" id="6108017at2759"/>
<feature type="domain" description="Myosin motor" evidence="16">
    <location>
        <begin position="86"/>
        <end position="777"/>
    </location>
</feature>
<dbReference type="Proteomes" id="UP001652620">
    <property type="component" value="Chromosome 1"/>
</dbReference>
<dbReference type="SMART" id="SM00015">
    <property type="entry name" value="IQ"/>
    <property type="match status" value="1"/>
</dbReference>
<feature type="region of interest" description="Disordered" evidence="15">
    <location>
        <begin position="1922"/>
        <end position="1962"/>
    </location>
</feature>
<dbReference type="Pfam" id="PF00063">
    <property type="entry name" value="Myosin_head"/>
    <property type="match status" value="1"/>
</dbReference>
<dbReference type="FunFam" id="3.40.850.10:FF:000024">
    <property type="entry name" value="Myosin heavy chain, isoform J"/>
    <property type="match status" value="1"/>
</dbReference>
<organism evidence="18 19">
    <name type="scientific">Bactrocera dorsalis</name>
    <name type="common">Oriental fruit fly</name>
    <name type="synonym">Dacus dorsalis</name>
    <dbReference type="NCBI Taxonomy" id="27457"/>
    <lineage>
        <taxon>Eukaryota</taxon>
        <taxon>Metazoa</taxon>
        <taxon>Ecdysozoa</taxon>
        <taxon>Arthropoda</taxon>
        <taxon>Hexapoda</taxon>
        <taxon>Insecta</taxon>
        <taxon>Pterygota</taxon>
        <taxon>Neoptera</taxon>
        <taxon>Endopterygota</taxon>
        <taxon>Diptera</taxon>
        <taxon>Brachycera</taxon>
        <taxon>Muscomorpha</taxon>
        <taxon>Tephritoidea</taxon>
        <taxon>Tephritidae</taxon>
        <taxon>Bactrocera</taxon>
        <taxon>Bactrocera</taxon>
    </lineage>
</organism>
<dbReference type="FunFam" id="1.20.5.340:FF:000025">
    <property type="entry name" value="Myosin heavy chain, isoform G"/>
    <property type="match status" value="1"/>
</dbReference>
<accession>A0A6I9VDD2</accession>
<dbReference type="InterPro" id="IPR001609">
    <property type="entry name" value="Myosin_head_motor_dom-like"/>
</dbReference>
<feature type="binding site" evidence="14">
    <location>
        <begin position="179"/>
        <end position="186"/>
    </location>
    <ligand>
        <name>ATP</name>
        <dbReference type="ChEBI" id="CHEBI:30616"/>
    </ligand>
</feature>
<comment type="function">
    <text evidence="12">Muscle contraction.</text>
</comment>
<dbReference type="GO" id="GO:0042802">
    <property type="term" value="F:identical protein binding"/>
    <property type="evidence" value="ECO:0007669"/>
    <property type="project" value="UniProtKB-ARBA"/>
</dbReference>
<feature type="region of interest" description="Disordered" evidence="15">
    <location>
        <begin position="1822"/>
        <end position="1844"/>
    </location>
</feature>
<keyword evidence="3" id="KW-0787">Thick filament</keyword>
<dbReference type="InterPro" id="IPR002928">
    <property type="entry name" value="Myosin_tail"/>
</dbReference>
<dbReference type="Gene3D" id="1.10.10.820">
    <property type="match status" value="1"/>
</dbReference>
<dbReference type="FunFam" id="1.20.5.370:FF:000010">
    <property type="entry name" value="Myosin heavy chain, isoform G"/>
    <property type="match status" value="1"/>
</dbReference>
<dbReference type="FunFam" id="1.20.5.340:FF:000038">
    <property type="entry name" value="Myosin heavy chain muscle"/>
    <property type="match status" value="1"/>
</dbReference>
<dbReference type="Gene3D" id="1.20.5.370">
    <property type="match status" value="4"/>
</dbReference>
<dbReference type="Gene3D" id="3.40.850.10">
    <property type="entry name" value="Kinesin motor domain"/>
    <property type="match status" value="1"/>
</dbReference>
<dbReference type="GO" id="GO:0005524">
    <property type="term" value="F:ATP binding"/>
    <property type="evidence" value="ECO:0007669"/>
    <property type="project" value="UniProtKB-UniRule"/>
</dbReference>
<dbReference type="SMART" id="SM00242">
    <property type="entry name" value="MYSc"/>
    <property type="match status" value="1"/>
</dbReference>
<protein>
    <submittedName>
        <fullName evidence="19">Myosin heavy chain, muscle isoform X2</fullName>
    </submittedName>
</protein>
<evidence type="ECO:0000256" key="3">
    <source>
        <dbReference type="ARBA" id="ARBA00022433"/>
    </source>
</evidence>
<keyword evidence="8 14" id="KW-0518">Myosin</keyword>
<dbReference type="FunFam" id="1.20.5.340:FF:000021">
    <property type="entry name" value="Myosin heavy chain, isoform G"/>
    <property type="match status" value="1"/>
</dbReference>
<evidence type="ECO:0000256" key="2">
    <source>
        <dbReference type="ARBA" id="ARBA00008314"/>
    </source>
</evidence>
<dbReference type="InterPro" id="IPR036961">
    <property type="entry name" value="Kinesin_motor_dom_sf"/>
</dbReference>
<feature type="domain" description="Myosin N-terminal SH3-like" evidence="17">
    <location>
        <begin position="33"/>
        <end position="82"/>
    </location>
</feature>
<dbReference type="SUPFAM" id="SSF52540">
    <property type="entry name" value="P-loop containing nucleoside triphosphate hydrolases"/>
    <property type="match status" value="1"/>
</dbReference>
<dbReference type="PANTHER" id="PTHR45615:SF27">
    <property type="entry name" value="MYOSIN HEAVY CHAIN, MUSCLE"/>
    <property type="match status" value="1"/>
</dbReference>
<evidence type="ECO:0000256" key="12">
    <source>
        <dbReference type="ARBA" id="ARBA00037488"/>
    </source>
</evidence>
<dbReference type="GO" id="GO:0051015">
    <property type="term" value="F:actin filament binding"/>
    <property type="evidence" value="ECO:0007669"/>
    <property type="project" value="InterPro"/>
</dbReference>
<comment type="similarity">
    <text evidence="2 14">Belongs to the TRAFAC class myosin-kinesin ATPase superfamily. Myosin family.</text>
</comment>
<dbReference type="FunFam" id="1.20.5.370:FF:000005">
    <property type="entry name" value="Myosin heavy chain, isoform I"/>
    <property type="match status" value="1"/>
</dbReference>
<dbReference type="GO" id="GO:0006936">
    <property type="term" value="P:muscle contraction"/>
    <property type="evidence" value="ECO:0007669"/>
    <property type="project" value="TreeGrafter"/>
</dbReference>
<evidence type="ECO:0000256" key="5">
    <source>
        <dbReference type="ARBA" id="ARBA00022741"/>
    </source>
</evidence>
<evidence type="ECO:0000313" key="18">
    <source>
        <dbReference type="Proteomes" id="UP001652620"/>
    </source>
</evidence>
<keyword evidence="4" id="KW-0963">Cytoplasm</keyword>
<dbReference type="RefSeq" id="XP_029408769.1">
    <property type="nucleotide sequence ID" value="XM_029552909.2"/>
</dbReference>
<feature type="region of interest" description="Actin-binding" evidence="14">
    <location>
        <begin position="656"/>
        <end position="678"/>
    </location>
</feature>
<dbReference type="InterPro" id="IPR004009">
    <property type="entry name" value="SH3_Myosin"/>
</dbReference>
<dbReference type="FunFam" id="1.20.5.4820:FF:000002">
    <property type="entry name" value="Myosin heavy chain 10"/>
    <property type="match status" value="1"/>
</dbReference>
<dbReference type="FunFam" id="1.20.5.370:FF:000001">
    <property type="entry name" value="Myosin heavy chain"/>
    <property type="match status" value="1"/>
</dbReference>
<dbReference type="GO" id="GO:0032982">
    <property type="term" value="C:myosin filament"/>
    <property type="evidence" value="ECO:0007669"/>
    <property type="project" value="UniProtKB-KW"/>
</dbReference>
<keyword evidence="9 14" id="KW-0505">Motor protein</keyword>
<dbReference type="PRINTS" id="PR00193">
    <property type="entry name" value="MYOSINHEAVY"/>
</dbReference>
<evidence type="ECO:0000256" key="9">
    <source>
        <dbReference type="ARBA" id="ARBA00023175"/>
    </source>
</evidence>
<keyword evidence="7" id="KW-0175">Coiled coil</keyword>
<dbReference type="GO" id="GO:0007298">
    <property type="term" value="P:border follicle cell migration"/>
    <property type="evidence" value="ECO:0007669"/>
    <property type="project" value="UniProtKB-ARBA"/>
</dbReference>
<reference evidence="18" key="1">
    <citation type="submission" date="2025-05" db="UniProtKB">
        <authorList>
            <consortium name="RefSeq"/>
        </authorList>
    </citation>
    <scope>NUCLEOTIDE SEQUENCE [LARGE SCALE GENOMIC DNA]</scope>
</reference>
<name>A0A6I9VDD2_BACDO</name>
<evidence type="ECO:0000256" key="1">
    <source>
        <dbReference type="ARBA" id="ARBA00004657"/>
    </source>
</evidence>
<dbReference type="GO" id="GO:0048513">
    <property type="term" value="P:animal organ development"/>
    <property type="evidence" value="ECO:0007669"/>
    <property type="project" value="UniProtKB-ARBA"/>
</dbReference>
<reference evidence="19" key="2">
    <citation type="submission" date="2025-08" db="UniProtKB">
        <authorList>
            <consortium name="RefSeq"/>
        </authorList>
    </citation>
    <scope>IDENTIFICATION</scope>
    <source>
        <tissue evidence="19">Adult</tissue>
    </source>
</reference>
<dbReference type="Pfam" id="PF02736">
    <property type="entry name" value="Myosin_N"/>
    <property type="match status" value="1"/>
</dbReference>
<evidence type="ECO:0000259" key="17">
    <source>
        <dbReference type="PROSITE" id="PS51844"/>
    </source>
</evidence>
<dbReference type="Gene3D" id="1.20.58.530">
    <property type="match status" value="1"/>
</dbReference>